<dbReference type="EMBL" id="JBAGLP010000118">
    <property type="protein sequence ID" value="MEG3616457.1"/>
    <property type="molecule type" value="Genomic_DNA"/>
</dbReference>
<keyword evidence="2" id="KW-1185">Reference proteome</keyword>
<accession>A0ABU7ZAQ2</accession>
<reference evidence="1" key="2">
    <citation type="submission" date="2024-02" db="EMBL/GenBank/DDBJ databases">
        <authorList>
            <person name="Prathaban M."/>
            <person name="Mythili R."/>
            <person name="Sharmila Devi N."/>
            <person name="Sobanaa M."/>
            <person name="Prathiviraj R."/>
            <person name="Selvin J."/>
        </authorList>
    </citation>
    <scope>NUCLEOTIDE SEQUENCE</scope>
    <source>
        <strain evidence="1">MP1014</strain>
    </source>
</reference>
<evidence type="ECO:0000313" key="2">
    <source>
        <dbReference type="Proteomes" id="UP001310387"/>
    </source>
</evidence>
<organism evidence="1 2">
    <name type="scientific">Isoptericola haloaureus</name>
    <dbReference type="NCBI Taxonomy" id="1542902"/>
    <lineage>
        <taxon>Bacteria</taxon>
        <taxon>Bacillati</taxon>
        <taxon>Actinomycetota</taxon>
        <taxon>Actinomycetes</taxon>
        <taxon>Micrococcales</taxon>
        <taxon>Promicromonosporaceae</taxon>
        <taxon>Isoptericola</taxon>
    </lineage>
</organism>
<gene>
    <name evidence="1" type="ORF">V5O49_15100</name>
</gene>
<evidence type="ECO:0000313" key="1">
    <source>
        <dbReference type="EMBL" id="MEG3616457.1"/>
    </source>
</evidence>
<dbReference type="RefSeq" id="WP_332902930.1">
    <property type="nucleotide sequence ID" value="NZ_JBAGLP010000118.1"/>
</dbReference>
<comment type="caution">
    <text evidence="1">The sequence shown here is derived from an EMBL/GenBank/DDBJ whole genome shotgun (WGS) entry which is preliminary data.</text>
</comment>
<protein>
    <submittedName>
        <fullName evidence="1">Uncharacterized protein</fullName>
    </submittedName>
</protein>
<sequence length="96" mass="11098">MFPELDEQVLARLPWEIHEQHRNSYHLAMLSCAVRDQAGRGLRWVDRHRLASWRGSLREVNAVVVYDWKTPDGFYVVPRLEGDGDLTRPPMVGEAA</sequence>
<proteinExistence type="predicted"/>
<reference evidence="1" key="1">
    <citation type="journal article" date="2024" name="Antonie Van Leeuwenhoek">
        <title>Isoptericola haloaureus sp. nov., a dimorphic actinobacterium isolated from mangrove sediments of southeast India, implicating biosaline agricultural significance through nitrogen fixation and salt tolerance genes.</title>
        <authorList>
            <person name="Prathaban M."/>
            <person name="Prathiviraj R."/>
            <person name="Ravichandran M."/>
            <person name="Natarajan S.D."/>
            <person name="Sobanaa M."/>
            <person name="Hari Krishna Kumar S."/>
            <person name="Chandrasekar V."/>
            <person name="Selvin J."/>
        </authorList>
    </citation>
    <scope>NUCLEOTIDE SEQUENCE</scope>
    <source>
        <strain evidence="1">MP1014</strain>
    </source>
</reference>
<name>A0ABU7ZAQ2_9MICO</name>
<dbReference type="Proteomes" id="UP001310387">
    <property type="component" value="Unassembled WGS sequence"/>
</dbReference>